<organism evidence="3 4">
    <name type="scientific">Sulfitobacter brevis</name>
    <dbReference type="NCBI Taxonomy" id="74348"/>
    <lineage>
        <taxon>Bacteria</taxon>
        <taxon>Pseudomonadati</taxon>
        <taxon>Pseudomonadota</taxon>
        <taxon>Alphaproteobacteria</taxon>
        <taxon>Rhodobacterales</taxon>
        <taxon>Roseobacteraceae</taxon>
        <taxon>Sulfitobacter</taxon>
    </lineage>
</organism>
<sequence>MLRQSDVTPPVLQATIRTHIHDHMNIPYHTPLSPDLQAQAGITPGQPLAMADQVRFSELDSLNHVNNAVYMAWFERLRIRYVQDWGLADFHSASAPRIVIRSGNIHYLREMLMDEDYVVTCGCSGFRNTSFTVNQQLWSGGTLRATFDCVLVLLEPDASARRAISDAVRDRFTMIDKALPQS</sequence>
<gene>
    <name evidence="3" type="ORF">SAMN04488523_102226</name>
</gene>
<dbReference type="SUPFAM" id="SSF54637">
    <property type="entry name" value="Thioesterase/thiol ester dehydrase-isomerase"/>
    <property type="match status" value="1"/>
</dbReference>
<keyword evidence="4" id="KW-1185">Reference proteome</keyword>
<evidence type="ECO:0000256" key="1">
    <source>
        <dbReference type="ARBA" id="ARBA00005953"/>
    </source>
</evidence>
<keyword evidence="2 3" id="KW-0378">Hydrolase</keyword>
<evidence type="ECO:0000313" key="4">
    <source>
        <dbReference type="Proteomes" id="UP000198977"/>
    </source>
</evidence>
<dbReference type="STRING" id="74348.SAMN04488523_102226"/>
<reference evidence="3 4" key="1">
    <citation type="submission" date="2016-10" db="EMBL/GenBank/DDBJ databases">
        <authorList>
            <person name="de Groot N.N."/>
        </authorList>
    </citation>
    <scope>NUCLEOTIDE SEQUENCE [LARGE SCALE GENOMIC DNA]</scope>
    <source>
        <strain evidence="3 4">DSM 11443</strain>
    </source>
</reference>
<dbReference type="PANTHER" id="PTHR31793">
    <property type="entry name" value="4-HYDROXYBENZOYL-COA THIOESTERASE FAMILY MEMBER"/>
    <property type="match status" value="1"/>
</dbReference>
<dbReference type="AlphaFoldDB" id="A0A1I1UXP3"/>
<dbReference type="InterPro" id="IPR050563">
    <property type="entry name" value="4-hydroxybenzoyl-CoA_TE"/>
</dbReference>
<dbReference type="EMBL" id="FOMW01000002">
    <property type="protein sequence ID" value="SFD73603.1"/>
    <property type="molecule type" value="Genomic_DNA"/>
</dbReference>
<dbReference type="Pfam" id="PF13279">
    <property type="entry name" value="4HBT_2"/>
    <property type="match status" value="1"/>
</dbReference>
<dbReference type="CDD" id="cd00586">
    <property type="entry name" value="4HBT"/>
    <property type="match status" value="1"/>
</dbReference>
<name>A0A1I1UXP3_9RHOB</name>
<protein>
    <submittedName>
        <fullName evidence="3">Acyl-CoA thioester hydrolase</fullName>
    </submittedName>
</protein>
<evidence type="ECO:0000313" key="3">
    <source>
        <dbReference type="EMBL" id="SFD73603.1"/>
    </source>
</evidence>
<dbReference type="PANTHER" id="PTHR31793:SF27">
    <property type="entry name" value="NOVEL THIOESTERASE SUPERFAMILY DOMAIN AND SAPOSIN A-TYPE DOMAIN CONTAINING PROTEIN (0610012H03RIK)"/>
    <property type="match status" value="1"/>
</dbReference>
<dbReference type="GO" id="GO:0047617">
    <property type="term" value="F:fatty acyl-CoA hydrolase activity"/>
    <property type="evidence" value="ECO:0007669"/>
    <property type="project" value="TreeGrafter"/>
</dbReference>
<dbReference type="Proteomes" id="UP000198977">
    <property type="component" value="Unassembled WGS sequence"/>
</dbReference>
<comment type="similarity">
    <text evidence="1">Belongs to the 4-hydroxybenzoyl-CoA thioesterase family.</text>
</comment>
<accession>A0A1I1UXP3</accession>
<dbReference type="InterPro" id="IPR029069">
    <property type="entry name" value="HotDog_dom_sf"/>
</dbReference>
<dbReference type="Gene3D" id="3.10.129.10">
    <property type="entry name" value="Hotdog Thioesterase"/>
    <property type="match status" value="1"/>
</dbReference>
<evidence type="ECO:0000256" key="2">
    <source>
        <dbReference type="ARBA" id="ARBA00022801"/>
    </source>
</evidence>
<proteinExistence type="inferred from homology"/>